<reference evidence="2" key="1">
    <citation type="submission" date="2021-01" db="EMBL/GenBank/DDBJ databases">
        <authorList>
            <person name="Kaushik A."/>
        </authorList>
    </citation>
    <scope>NUCLEOTIDE SEQUENCE</scope>
    <source>
        <strain evidence="2">Type strain: AG8-Rh-89/</strain>
    </source>
</reference>
<gene>
    <name evidence="2" type="ORF">RDB_LOCUS22414</name>
</gene>
<evidence type="ECO:0000256" key="1">
    <source>
        <dbReference type="SAM" id="MobiDB-lite"/>
    </source>
</evidence>
<name>A0A8H3AR49_9AGAM</name>
<dbReference type="EMBL" id="CAJMWZ010001310">
    <property type="protein sequence ID" value="CAE6434562.1"/>
    <property type="molecule type" value="Genomic_DNA"/>
</dbReference>
<dbReference type="AlphaFoldDB" id="A0A8H3AR49"/>
<protein>
    <submittedName>
        <fullName evidence="2">Uncharacterized protein</fullName>
    </submittedName>
</protein>
<proteinExistence type="predicted"/>
<evidence type="ECO:0000313" key="2">
    <source>
        <dbReference type="EMBL" id="CAE6434562.1"/>
    </source>
</evidence>
<organism evidence="2 3">
    <name type="scientific">Rhizoctonia solani</name>
    <dbReference type="NCBI Taxonomy" id="456999"/>
    <lineage>
        <taxon>Eukaryota</taxon>
        <taxon>Fungi</taxon>
        <taxon>Dikarya</taxon>
        <taxon>Basidiomycota</taxon>
        <taxon>Agaricomycotina</taxon>
        <taxon>Agaricomycetes</taxon>
        <taxon>Cantharellales</taxon>
        <taxon>Ceratobasidiaceae</taxon>
        <taxon>Rhizoctonia</taxon>
    </lineage>
</organism>
<sequence>MKSVSNVPPFDCSCARSENVSFDSSAQADCADAGLKSRNCICALTLLRPNAKRPGNSYPVNNKRQQMVSRARTTDYAGPYPWSRGQQRVLTRVDEMRSTLGLT</sequence>
<feature type="region of interest" description="Disordered" evidence="1">
    <location>
        <begin position="53"/>
        <end position="81"/>
    </location>
</feature>
<feature type="compositionally biased region" description="Polar residues" evidence="1">
    <location>
        <begin position="58"/>
        <end position="68"/>
    </location>
</feature>
<dbReference type="Proteomes" id="UP000663850">
    <property type="component" value="Unassembled WGS sequence"/>
</dbReference>
<comment type="caution">
    <text evidence="2">The sequence shown here is derived from an EMBL/GenBank/DDBJ whole genome shotgun (WGS) entry which is preliminary data.</text>
</comment>
<evidence type="ECO:0000313" key="3">
    <source>
        <dbReference type="Proteomes" id="UP000663850"/>
    </source>
</evidence>
<accession>A0A8H3AR49</accession>